<sequence length="77" mass="8374">MIRWVVAFLGVWGICLVGIYVAWLVGLGINCAFASGCLSQLTFRSLFAAVNIKGVVARGTLLAIAFIGIAWFRRRAQ</sequence>
<protein>
    <submittedName>
        <fullName evidence="2">Uncharacterized protein</fullName>
    </submittedName>
</protein>
<feature type="transmembrane region" description="Helical" evidence="1">
    <location>
        <begin position="55"/>
        <end position="72"/>
    </location>
</feature>
<dbReference type="Proteomes" id="UP000598032">
    <property type="component" value="Unassembled WGS sequence"/>
</dbReference>
<keyword evidence="1" id="KW-0472">Membrane</keyword>
<dbReference type="EMBL" id="CAJHCP010000010">
    <property type="protein sequence ID" value="CAD6548940.1"/>
    <property type="molecule type" value="Genomic_DNA"/>
</dbReference>
<accession>A0ABM8NY59</accession>
<reference evidence="2 3" key="1">
    <citation type="submission" date="2020-10" db="EMBL/GenBank/DDBJ databases">
        <authorList>
            <person name="Peeters C."/>
        </authorList>
    </citation>
    <scope>NUCLEOTIDE SEQUENCE [LARGE SCALE GENOMIC DNA]</scope>
    <source>
        <strain evidence="2 3">LMG 28140</strain>
    </source>
</reference>
<keyword evidence="1" id="KW-0812">Transmembrane</keyword>
<proteinExistence type="predicted"/>
<name>A0ABM8NY59_9BURK</name>
<organism evidence="2 3">
    <name type="scientific">Paraburkholderia metrosideri</name>
    <dbReference type="NCBI Taxonomy" id="580937"/>
    <lineage>
        <taxon>Bacteria</taxon>
        <taxon>Pseudomonadati</taxon>
        <taxon>Pseudomonadota</taxon>
        <taxon>Betaproteobacteria</taxon>
        <taxon>Burkholderiales</taxon>
        <taxon>Burkholderiaceae</taxon>
        <taxon>Paraburkholderia</taxon>
    </lineage>
</organism>
<gene>
    <name evidence="2" type="ORF">LMG28140_04684</name>
</gene>
<evidence type="ECO:0000313" key="3">
    <source>
        <dbReference type="Proteomes" id="UP000598032"/>
    </source>
</evidence>
<feature type="transmembrane region" description="Helical" evidence="1">
    <location>
        <begin position="7"/>
        <end position="35"/>
    </location>
</feature>
<keyword evidence="3" id="KW-1185">Reference proteome</keyword>
<comment type="caution">
    <text evidence="2">The sequence shown here is derived from an EMBL/GenBank/DDBJ whole genome shotgun (WGS) entry which is preliminary data.</text>
</comment>
<evidence type="ECO:0000256" key="1">
    <source>
        <dbReference type="SAM" id="Phobius"/>
    </source>
</evidence>
<keyword evidence="1" id="KW-1133">Transmembrane helix</keyword>
<evidence type="ECO:0000313" key="2">
    <source>
        <dbReference type="EMBL" id="CAD6548940.1"/>
    </source>
</evidence>